<feature type="non-terminal residue" evidence="1">
    <location>
        <position position="1"/>
    </location>
</feature>
<name>A0A7J6QNC3_PEROL</name>
<proteinExistence type="predicted"/>
<evidence type="ECO:0000313" key="2">
    <source>
        <dbReference type="Proteomes" id="UP000553632"/>
    </source>
</evidence>
<organism evidence="1 2">
    <name type="scientific">Perkinsus olseni</name>
    <name type="common">Perkinsus atlanticus</name>
    <dbReference type="NCBI Taxonomy" id="32597"/>
    <lineage>
        <taxon>Eukaryota</taxon>
        <taxon>Sar</taxon>
        <taxon>Alveolata</taxon>
        <taxon>Perkinsozoa</taxon>
        <taxon>Perkinsea</taxon>
        <taxon>Perkinsida</taxon>
        <taxon>Perkinsidae</taxon>
        <taxon>Perkinsus</taxon>
    </lineage>
</organism>
<gene>
    <name evidence="1" type="ORF">FOZ63_018618</name>
</gene>
<keyword evidence="2" id="KW-1185">Reference proteome</keyword>
<sequence>AYSPTRPTASVTWEKTTALWTARVTLPTPVRTVQATLLSIECKACVWLPGGTTLHRPRRRGLMGILRGRQRGCVGTGGRLGWRVGLTWTASTAGDAVWRICVNPSLTSRPPLPVALLLLLLLLLRKIYRYAPSTWTAATSAST</sequence>
<dbReference type="AlphaFoldDB" id="A0A7J6QNC3"/>
<dbReference type="Proteomes" id="UP000553632">
    <property type="component" value="Unassembled WGS sequence"/>
</dbReference>
<dbReference type="EMBL" id="JABANO010031548">
    <property type="protein sequence ID" value="KAF4710074.1"/>
    <property type="molecule type" value="Genomic_DNA"/>
</dbReference>
<evidence type="ECO:0000313" key="1">
    <source>
        <dbReference type="EMBL" id="KAF4710074.1"/>
    </source>
</evidence>
<reference evidence="1 2" key="1">
    <citation type="submission" date="2020-04" db="EMBL/GenBank/DDBJ databases">
        <title>Perkinsus olseni comparative genomics.</title>
        <authorList>
            <person name="Bogema D.R."/>
        </authorList>
    </citation>
    <scope>NUCLEOTIDE SEQUENCE [LARGE SCALE GENOMIC DNA]</scope>
    <source>
        <strain evidence="1 2">ATCC PRA-207</strain>
    </source>
</reference>
<accession>A0A7J6QNC3</accession>
<comment type="caution">
    <text evidence="1">The sequence shown here is derived from an EMBL/GenBank/DDBJ whole genome shotgun (WGS) entry which is preliminary data.</text>
</comment>
<protein>
    <submittedName>
        <fullName evidence="1">Uncharacterized protein</fullName>
    </submittedName>
</protein>
<feature type="non-terminal residue" evidence="1">
    <location>
        <position position="143"/>
    </location>
</feature>